<dbReference type="InterPro" id="IPR000215">
    <property type="entry name" value="Serpin_fam"/>
</dbReference>
<keyword evidence="4" id="KW-0646">Protease inhibitor</keyword>
<dbReference type="PANTHER" id="PTHR11461:SF180">
    <property type="entry name" value="LEUKOCYTE ELASTASE INHIBITOR"/>
    <property type="match status" value="1"/>
</dbReference>
<comment type="similarity">
    <text evidence="2">Belongs to the serpin family. Ov-serpin subfamily.</text>
</comment>
<dbReference type="FunFam" id="2.30.39.10:FF:000014">
    <property type="entry name" value="Serpin family B member 9"/>
    <property type="match status" value="1"/>
</dbReference>
<keyword evidence="11" id="KW-1185">Reference proteome</keyword>
<dbReference type="SUPFAM" id="SSF56574">
    <property type="entry name" value="Serpins"/>
    <property type="match status" value="1"/>
</dbReference>
<keyword evidence="6" id="KW-0007">Acetylation</keyword>
<feature type="domain" description="Serpin" evidence="9">
    <location>
        <begin position="16"/>
        <end position="400"/>
    </location>
</feature>
<evidence type="ECO:0000259" key="9">
    <source>
        <dbReference type="SMART" id="SM00093"/>
    </source>
</evidence>
<evidence type="ECO:0000256" key="1">
    <source>
        <dbReference type="ARBA" id="ARBA00004496"/>
    </source>
</evidence>
<proteinExistence type="inferred from homology"/>
<dbReference type="GO" id="GO:0004867">
    <property type="term" value="F:serine-type endopeptidase inhibitor activity"/>
    <property type="evidence" value="ECO:0007669"/>
    <property type="project" value="UniProtKB-KW"/>
</dbReference>
<reference evidence="10" key="1">
    <citation type="journal article" date="2022" name="bioRxiv">
        <title>Sequencing and chromosome-scale assembly of the giantPleurodeles waltlgenome.</title>
        <authorList>
            <person name="Brown T."/>
            <person name="Elewa A."/>
            <person name="Iarovenko S."/>
            <person name="Subramanian E."/>
            <person name="Araus A.J."/>
            <person name="Petzold A."/>
            <person name="Susuki M."/>
            <person name="Suzuki K.-i.T."/>
            <person name="Hayashi T."/>
            <person name="Toyoda A."/>
            <person name="Oliveira C."/>
            <person name="Osipova E."/>
            <person name="Leigh N.D."/>
            <person name="Simon A."/>
            <person name="Yun M.H."/>
        </authorList>
    </citation>
    <scope>NUCLEOTIDE SEQUENCE</scope>
    <source>
        <strain evidence="10">20211129_DDA</strain>
        <tissue evidence="10">Liver</tissue>
    </source>
</reference>
<evidence type="ECO:0000313" key="10">
    <source>
        <dbReference type="EMBL" id="KAJ1200954.1"/>
    </source>
</evidence>
<accession>A0AAV7VJW0</accession>
<name>A0AAV7VJW0_PLEWA</name>
<dbReference type="GO" id="GO:0005615">
    <property type="term" value="C:extracellular space"/>
    <property type="evidence" value="ECO:0007669"/>
    <property type="project" value="InterPro"/>
</dbReference>
<dbReference type="AlphaFoldDB" id="A0AAV7VJW0"/>
<dbReference type="GO" id="GO:0005737">
    <property type="term" value="C:cytoplasm"/>
    <property type="evidence" value="ECO:0007669"/>
    <property type="project" value="UniProtKB-SubCell"/>
</dbReference>
<evidence type="ECO:0000256" key="2">
    <source>
        <dbReference type="ARBA" id="ARBA00006426"/>
    </source>
</evidence>
<keyword evidence="3" id="KW-0963">Cytoplasm</keyword>
<dbReference type="PANTHER" id="PTHR11461">
    <property type="entry name" value="SERINE PROTEASE INHIBITOR, SERPIN"/>
    <property type="match status" value="1"/>
</dbReference>
<dbReference type="InterPro" id="IPR023795">
    <property type="entry name" value="Serpin_CS"/>
</dbReference>
<evidence type="ECO:0000256" key="8">
    <source>
        <dbReference type="ARBA" id="ARBA00079383"/>
    </source>
</evidence>
<organism evidence="10 11">
    <name type="scientific">Pleurodeles waltl</name>
    <name type="common">Iberian ribbed newt</name>
    <dbReference type="NCBI Taxonomy" id="8319"/>
    <lineage>
        <taxon>Eukaryota</taxon>
        <taxon>Metazoa</taxon>
        <taxon>Chordata</taxon>
        <taxon>Craniata</taxon>
        <taxon>Vertebrata</taxon>
        <taxon>Euteleostomi</taxon>
        <taxon>Amphibia</taxon>
        <taxon>Batrachia</taxon>
        <taxon>Caudata</taxon>
        <taxon>Salamandroidea</taxon>
        <taxon>Salamandridae</taxon>
        <taxon>Pleurodelinae</taxon>
        <taxon>Pleurodeles</taxon>
    </lineage>
</organism>
<keyword evidence="5" id="KW-0722">Serine protease inhibitor</keyword>
<comment type="subcellular location">
    <subcellularLocation>
        <location evidence="1">Cytoplasm</location>
    </subcellularLocation>
</comment>
<evidence type="ECO:0000256" key="4">
    <source>
        <dbReference type="ARBA" id="ARBA00022690"/>
    </source>
</evidence>
<evidence type="ECO:0000256" key="5">
    <source>
        <dbReference type="ARBA" id="ARBA00022900"/>
    </source>
</evidence>
<dbReference type="InterPro" id="IPR023796">
    <property type="entry name" value="Serpin_dom"/>
</dbReference>
<dbReference type="InterPro" id="IPR042185">
    <property type="entry name" value="Serpin_sf_2"/>
</dbReference>
<dbReference type="Proteomes" id="UP001066276">
    <property type="component" value="Chromosome 2_1"/>
</dbReference>
<dbReference type="InterPro" id="IPR042178">
    <property type="entry name" value="Serpin_sf_1"/>
</dbReference>
<dbReference type="FunFam" id="3.30.497.10:FF:000001">
    <property type="entry name" value="Serine protease inhibitor"/>
    <property type="match status" value="1"/>
</dbReference>
<dbReference type="Gene3D" id="2.30.39.10">
    <property type="entry name" value="Alpha-1-antitrypsin, domain 1"/>
    <property type="match status" value="1"/>
</dbReference>
<dbReference type="Pfam" id="PF00079">
    <property type="entry name" value="Serpin"/>
    <property type="match status" value="1"/>
</dbReference>
<dbReference type="EMBL" id="JANPWB010000003">
    <property type="protein sequence ID" value="KAJ1200954.1"/>
    <property type="molecule type" value="Genomic_DNA"/>
</dbReference>
<dbReference type="CDD" id="cd19956">
    <property type="entry name" value="serpinB"/>
    <property type="match status" value="1"/>
</dbReference>
<evidence type="ECO:0000256" key="3">
    <source>
        <dbReference type="ARBA" id="ARBA00022490"/>
    </source>
</evidence>
<evidence type="ECO:0000256" key="6">
    <source>
        <dbReference type="ARBA" id="ARBA00022990"/>
    </source>
</evidence>
<comment type="caution">
    <text evidence="10">The sequence shown here is derived from an EMBL/GenBank/DDBJ whole genome shotgun (WGS) entry which is preliminary data.</text>
</comment>
<protein>
    <recommendedName>
        <fullName evidence="7">Leukocyte elastase inhibitor</fullName>
    </recommendedName>
    <alternativeName>
        <fullName evidence="8">Serpin B1</fullName>
    </alternativeName>
</protein>
<evidence type="ECO:0000256" key="7">
    <source>
        <dbReference type="ARBA" id="ARBA00073281"/>
    </source>
</evidence>
<dbReference type="PROSITE" id="PS00284">
    <property type="entry name" value="SERPIN"/>
    <property type="match status" value="1"/>
</dbReference>
<dbReference type="SMART" id="SM00093">
    <property type="entry name" value="SERPIN"/>
    <property type="match status" value="1"/>
</dbReference>
<dbReference type="InterPro" id="IPR036186">
    <property type="entry name" value="Serpin_sf"/>
</dbReference>
<sequence>MTSQKGVAVANTNFALNFYKNIIESHKGDNVFFSPWSISTALAMVYQGAKGHTAAQMEQVLHFDAISGTGGCTKKARKETDFEKDNIHRGFQELISAINAPNRAYLLKTANRLFGEATYNFLSEYSYCIEKFYNAKMQIVDFIGAAEDARQGINSWVEIQTESKIQNLLPLGSIDALTRLVLVNAIYFKGNWARKFPEQNSEEKLFRLSKATSKPVQMMFQREKFHILYIEELMTTVLELPYVDNDLSMIILLPDDINDDSTGLEQLEAQLSFENIAKWCNPEKMEMSEVEVELPRFKLEEKYNLKSTLSRMGMSDIFIEGKADLTGMAAKRDLFLSHILHQAVVEVNEEGTEAAAATAGIIAVKSSHRTIKFEADHPFLFFIQHNMTRSILFYGRFCSP</sequence>
<evidence type="ECO:0000313" key="11">
    <source>
        <dbReference type="Proteomes" id="UP001066276"/>
    </source>
</evidence>
<gene>
    <name evidence="10" type="ORF">NDU88_004774</name>
</gene>
<dbReference type="Gene3D" id="3.30.497.10">
    <property type="entry name" value="Antithrombin, subunit I, domain 2"/>
    <property type="match status" value="1"/>
</dbReference>